<sequence length="85" mass="9531">MKKAFGSLSQGTCYLPVFGSDTCFCTTHFSPRIRHVKELFANQCVFRRSLCIETDRSLSTDDNVLVTLVDPVVPNVSISIDSRCR</sequence>
<reference evidence="1" key="1">
    <citation type="submission" date="2022-10" db="EMBL/GenBank/DDBJ databases">
        <title>Complete Genome of Trichothecium roseum strain YXFP-22015, a Plant Pathogen Isolated from Citrus.</title>
        <authorList>
            <person name="Wang Y."/>
            <person name="Zhu L."/>
        </authorList>
    </citation>
    <scope>NUCLEOTIDE SEQUENCE</scope>
    <source>
        <strain evidence="1">YXFP-22015</strain>
    </source>
</reference>
<proteinExistence type="predicted"/>
<name>A0ACC0V570_9HYPO</name>
<organism evidence="1 2">
    <name type="scientific">Trichothecium roseum</name>
    <dbReference type="NCBI Taxonomy" id="47278"/>
    <lineage>
        <taxon>Eukaryota</taxon>
        <taxon>Fungi</taxon>
        <taxon>Dikarya</taxon>
        <taxon>Ascomycota</taxon>
        <taxon>Pezizomycotina</taxon>
        <taxon>Sordariomycetes</taxon>
        <taxon>Hypocreomycetidae</taxon>
        <taxon>Hypocreales</taxon>
        <taxon>Hypocreales incertae sedis</taxon>
        <taxon>Trichothecium</taxon>
    </lineage>
</organism>
<protein>
    <submittedName>
        <fullName evidence="1">Uncharacterized protein</fullName>
    </submittedName>
</protein>
<keyword evidence="2" id="KW-1185">Reference proteome</keyword>
<evidence type="ECO:0000313" key="2">
    <source>
        <dbReference type="Proteomes" id="UP001163324"/>
    </source>
</evidence>
<accession>A0ACC0V570</accession>
<dbReference type="EMBL" id="CM047942">
    <property type="protein sequence ID" value="KAI9901545.1"/>
    <property type="molecule type" value="Genomic_DNA"/>
</dbReference>
<evidence type="ECO:0000313" key="1">
    <source>
        <dbReference type="EMBL" id="KAI9901545.1"/>
    </source>
</evidence>
<gene>
    <name evidence="1" type="ORF">N3K66_003362</name>
</gene>
<comment type="caution">
    <text evidence="1">The sequence shown here is derived from an EMBL/GenBank/DDBJ whole genome shotgun (WGS) entry which is preliminary data.</text>
</comment>
<dbReference type="Proteomes" id="UP001163324">
    <property type="component" value="Chromosome 3"/>
</dbReference>